<dbReference type="PRINTS" id="PR00344">
    <property type="entry name" value="BCTRLSENSOR"/>
</dbReference>
<organism evidence="19 20">
    <name type="scientific">Gottfriedia luciferensis</name>
    <dbReference type="NCBI Taxonomy" id="178774"/>
    <lineage>
        <taxon>Bacteria</taxon>
        <taxon>Bacillati</taxon>
        <taxon>Bacillota</taxon>
        <taxon>Bacilli</taxon>
        <taxon>Bacillales</taxon>
        <taxon>Bacillaceae</taxon>
        <taxon>Gottfriedia</taxon>
    </lineage>
</organism>
<dbReference type="CDD" id="cd06225">
    <property type="entry name" value="HAMP"/>
    <property type="match status" value="1"/>
</dbReference>
<keyword evidence="11" id="KW-0843">Virulence</keyword>
<keyword evidence="8" id="KW-0418">Kinase</keyword>
<keyword evidence="10" id="KW-0902">Two-component regulatory system</keyword>
<comment type="catalytic activity">
    <reaction evidence="1">
        <text>ATP + protein L-histidine = ADP + protein N-phospho-L-histidine.</text>
        <dbReference type="EC" id="2.7.13.3"/>
    </reaction>
</comment>
<keyword evidence="20" id="KW-1185">Reference proteome</keyword>
<keyword evidence="4" id="KW-1003">Cell membrane</keyword>
<keyword evidence="5" id="KW-0597">Phosphoprotein</keyword>
<dbReference type="InterPro" id="IPR050398">
    <property type="entry name" value="HssS/ArlS-like"/>
</dbReference>
<sequence length="441" mass="50497">MKSMYTRLVLIFISVILLSLVITFFIASKYFIKHVETEVQGDLIDVGENFISIYSKQDNQNGVDATLQILSKNFYLSLYDESGKIVLKNTALKKKNIKKEQILSVLNKRDVQTKGYLIGLPFEKDGHRYALFIQPNIDRGFFKMRRVLFFSLLTTLIIGSVTFLFVAKLLVKPVKELIRATKELAKGNYDVQVTIKRKDEIGLLASNFNLMTNKLNNLEEMRSEFVSNVSHEIQSPLTSIKGFAKVLRNKQLAEEKKEHYLSIIEEESERLSMMSERLLKLASLDSEQHPFQPTTYKLDEQIRKIILALEPHWESNKLQLVLNLPQTEIVADRLLLEQVWINLLQNAIKFSSIAGYIKVDVLELDHTIHVLISDSGLGISQDDIDRIFERFYQADRSRNKKGTGLGLSIVQKIIEIHHGKIEVESVVGKGTSFTIILPKNL</sequence>
<dbReference type="SUPFAM" id="SSF55874">
    <property type="entry name" value="ATPase domain of HSP90 chaperone/DNA topoisomerase II/histidine kinase"/>
    <property type="match status" value="1"/>
</dbReference>
<dbReference type="CDD" id="cd00082">
    <property type="entry name" value="HisKA"/>
    <property type="match status" value="1"/>
</dbReference>
<keyword evidence="7 15" id="KW-0812">Transmembrane</keyword>
<evidence type="ECO:0000313" key="20">
    <source>
        <dbReference type="Proteomes" id="UP000094580"/>
    </source>
</evidence>
<dbReference type="RefSeq" id="WP_069032854.1">
    <property type="nucleotide sequence ID" value="NZ_MDKC01000004.1"/>
</dbReference>
<evidence type="ECO:0000313" key="19">
    <source>
        <dbReference type="EMBL" id="ODG92915.1"/>
    </source>
</evidence>
<dbReference type="SMART" id="SM00388">
    <property type="entry name" value="HisKA"/>
    <property type="match status" value="1"/>
</dbReference>
<comment type="function">
    <text evidence="13">Member of the two-component regulatory system HssS/HssR involved in intracellular heme homeostasis and tempering of staphylococcal virulence. HssS functions as a heme sensor histidine kinase which is autophosphorylated at a histidine residue and transfers its phosphate group to an aspartate residue of HssR. HssR/HssS activates the expression of hrtAB, an efflux pump, in response to extracellular heme, hemin, hemoglobin or blood.</text>
</comment>
<feature type="transmembrane region" description="Helical" evidence="15">
    <location>
        <begin position="6"/>
        <end position="27"/>
    </location>
</feature>
<evidence type="ECO:0000259" key="16">
    <source>
        <dbReference type="SMART" id="SM00304"/>
    </source>
</evidence>
<dbReference type="SMART" id="SM00304">
    <property type="entry name" value="HAMP"/>
    <property type="match status" value="1"/>
</dbReference>
<feature type="domain" description="Signal transduction histidine kinase dimerisation/phosphoacceptor" evidence="18">
    <location>
        <begin position="221"/>
        <end position="287"/>
    </location>
</feature>
<keyword evidence="9 15" id="KW-1133">Transmembrane helix</keyword>
<dbReference type="PANTHER" id="PTHR45528:SF11">
    <property type="entry name" value="HISTIDINE KINASE"/>
    <property type="match status" value="1"/>
</dbReference>
<evidence type="ECO:0000256" key="3">
    <source>
        <dbReference type="ARBA" id="ARBA00012438"/>
    </source>
</evidence>
<evidence type="ECO:0000256" key="5">
    <source>
        <dbReference type="ARBA" id="ARBA00022553"/>
    </source>
</evidence>
<accession>A0ABX2ZT01</accession>
<reference evidence="19 20" key="1">
    <citation type="submission" date="2016-07" db="EMBL/GenBank/DDBJ databases">
        <authorList>
            <person name="Townsley L."/>
            <person name="Shank E.A."/>
        </authorList>
    </citation>
    <scope>NUCLEOTIDE SEQUENCE [LARGE SCALE GENOMIC DNA]</scope>
    <source>
        <strain evidence="19 20">CH01</strain>
    </source>
</reference>
<dbReference type="PANTHER" id="PTHR45528">
    <property type="entry name" value="SENSOR HISTIDINE KINASE CPXA"/>
    <property type="match status" value="1"/>
</dbReference>
<dbReference type="InterPro" id="IPR004358">
    <property type="entry name" value="Sig_transdc_His_kin-like_C"/>
</dbReference>
<dbReference type="CDD" id="cd00075">
    <property type="entry name" value="HATPase"/>
    <property type="match status" value="1"/>
</dbReference>
<evidence type="ECO:0000256" key="2">
    <source>
        <dbReference type="ARBA" id="ARBA00004651"/>
    </source>
</evidence>
<dbReference type="InterPro" id="IPR036097">
    <property type="entry name" value="HisK_dim/P_sf"/>
</dbReference>
<dbReference type="Pfam" id="PF00672">
    <property type="entry name" value="HAMP"/>
    <property type="match status" value="1"/>
</dbReference>
<evidence type="ECO:0000256" key="1">
    <source>
        <dbReference type="ARBA" id="ARBA00000085"/>
    </source>
</evidence>
<gene>
    <name evidence="19" type="ORF">BED47_17185</name>
</gene>
<dbReference type="Pfam" id="PF00512">
    <property type="entry name" value="HisKA"/>
    <property type="match status" value="1"/>
</dbReference>
<evidence type="ECO:0000256" key="13">
    <source>
        <dbReference type="ARBA" id="ARBA00037219"/>
    </source>
</evidence>
<comment type="caution">
    <text evidence="19">The sequence shown here is derived from an EMBL/GenBank/DDBJ whole genome shotgun (WGS) entry which is preliminary data.</text>
</comment>
<proteinExistence type="predicted"/>
<dbReference type="Pfam" id="PF02518">
    <property type="entry name" value="HATPase_c"/>
    <property type="match status" value="1"/>
</dbReference>
<dbReference type="Proteomes" id="UP000094580">
    <property type="component" value="Unassembled WGS sequence"/>
</dbReference>
<dbReference type="InterPro" id="IPR003660">
    <property type="entry name" value="HAMP_dom"/>
</dbReference>
<evidence type="ECO:0000256" key="11">
    <source>
        <dbReference type="ARBA" id="ARBA00023026"/>
    </source>
</evidence>
<evidence type="ECO:0000256" key="8">
    <source>
        <dbReference type="ARBA" id="ARBA00022777"/>
    </source>
</evidence>
<evidence type="ECO:0000256" key="7">
    <source>
        <dbReference type="ARBA" id="ARBA00022692"/>
    </source>
</evidence>
<dbReference type="SMART" id="SM00387">
    <property type="entry name" value="HATPase_c"/>
    <property type="match status" value="1"/>
</dbReference>
<evidence type="ECO:0000259" key="18">
    <source>
        <dbReference type="SMART" id="SM00388"/>
    </source>
</evidence>
<feature type="domain" description="HAMP" evidence="16">
    <location>
        <begin position="168"/>
        <end position="220"/>
    </location>
</feature>
<evidence type="ECO:0000256" key="14">
    <source>
        <dbReference type="ARBA" id="ARBA00040841"/>
    </source>
</evidence>
<evidence type="ECO:0000256" key="12">
    <source>
        <dbReference type="ARBA" id="ARBA00023136"/>
    </source>
</evidence>
<dbReference type="Gene3D" id="3.30.565.10">
    <property type="entry name" value="Histidine kinase-like ATPase, C-terminal domain"/>
    <property type="match status" value="1"/>
</dbReference>
<name>A0ABX2ZT01_9BACI</name>
<dbReference type="InterPro" id="IPR003594">
    <property type="entry name" value="HATPase_dom"/>
</dbReference>
<protein>
    <recommendedName>
        <fullName evidence="14">Heme sensor protein HssS</fullName>
        <ecNumber evidence="3">2.7.13.3</ecNumber>
    </recommendedName>
</protein>
<dbReference type="SUPFAM" id="SSF158472">
    <property type="entry name" value="HAMP domain-like"/>
    <property type="match status" value="1"/>
</dbReference>
<evidence type="ECO:0000259" key="17">
    <source>
        <dbReference type="SMART" id="SM00387"/>
    </source>
</evidence>
<evidence type="ECO:0000256" key="9">
    <source>
        <dbReference type="ARBA" id="ARBA00022989"/>
    </source>
</evidence>
<dbReference type="EMBL" id="MDKC01000004">
    <property type="protein sequence ID" value="ODG92915.1"/>
    <property type="molecule type" value="Genomic_DNA"/>
</dbReference>
<dbReference type="EC" id="2.7.13.3" evidence="3"/>
<dbReference type="InterPro" id="IPR036890">
    <property type="entry name" value="HATPase_C_sf"/>
</dbReference>
<feature type="domain" description="Histidine kinase/HSP90-like ATPase" evidence="17">
    <location>
        <begin position="331"/>
        <end position="441"/>
    </location>
</feature>
<dbReference type="Gene3D" id="1.10.287.130">
    <property type="match status" value="1"/>
</dbReference>
<keyword evidence="12 15" id="KW-0472">Membrane</keyword>
<dbReference type="InterPro" id="IPR003661">
    <property type="entry name" value="HisK_dim/P_dom"/>
</dbReference>
<evidence type="ECO:0000256" key="6">
    <source>
        <dbReference type="ARBA" id="ARBA00022679"/>
    </source>
</evidence>
<comment type="subcellular location">
    <subcellularLocation>
        <location evidence="2">Cell membrane</location>
        <topology evidence="2">Multi-pass membrane protein</topology>
    </subcellularLocation>
</comment>
<dbReference type="SUPFAM" id="SSF47384">
    <property type="entry name" value="Homodimeric domain of signal transducing histidine kinase"/>
    <property type="match status" value="1"/>
</dbReference>
<evidence type="ECO:0000256" key="4">
    <source>
        <dbReference type="ARBA" id="ARBA00022475"/>
    </source>
</evidence>
<evidence type="ECO:0000256" key="15">
    <source>
        <dbReference type="SAM" id="Phobius"/>
    </source>
</evidence>
<feature type="transmembrane region" description="Helical" evidence="15">
    <location>
        <begin position="147"/>
        <end position="171"/>
    </location>
</feature>
<evidence type="ECO:0000256" key="10">
    <source>
        <dbReference type="ARBA" id="ARBA00023012"/>
    </source>
</evidence>
<keyword evidence="6" id="KW-0808">Transferase</keyword>
<dbReference type="Gene3D" id="6.10.340.10">
    <property type="match status" value="1"/>
</dbReference>